<dbReference type="PROSITE" id="PS00792">
    <property type="entry name" value="DHPS_1"/>
    <property type="match status" value="1"/>
</dbReference>
<dbReference type="InterPro" id="IPR011005">
    <property type="entry name" value="Dihydropteroate_synth-like_sf"/>
</dbReference>
<evidence type="ECO:0000256" key="10">
    <source>
        <dbReference type="ARBA" id="ARBA00022909"/>
    </source>
</evidence>
<evidence type="ECO:0000256" key="6">
    <source>
        <dbReference type="ARBA" id="ARBA00016919"/>
    </source>
</evidence>
<feature type="domain" description="Pterin-binding" evidence="13">
    <location>
        <begin position="18"/>
        <end position="270"/>
    </location>
</feature>
<accession>A0A1U7CMB3</accession>
<dbReference type="NCBIfam" id="TIGR01496">
    <property type="entry name" value="DHPS"/>
    <property type="match status" value="1"/>
</dbReference>
<dbReference type="STRING" id="1387353.BSF38_01510"/>
<keyword evidence="7 12" id="KW-0808">Transferase</keyword>
<dbReference type="FunFam" id="3.20.20.20:FF:000006">
    <property type="entry name" value="Dihydropteroate synthase"/>
    <property type="match status" value="1"/>
</dbReference>
<dbReference type="PANTHER" id="PTHR20941">
    <property type="entry name" value="FOLATE SYNTHESIS PROTEINS"/>
    <property type="match status" value="1"/>
</dbReference>
<dbReference type="SUPFAM" id="SSF51717">
    <property type="entry name" value="Dihydropteroate synthetase-like"/>
    <property type="match status" value="1"/>
</dbReference>
<keyword evidence="15" id="KW-1185">Reference proteome</keyword>
<evidence type="ECO:0000256" key="5">
    <source>
        <dbReference type="ARBA" id="ARBA00012458"/>
    </source>
</evidence>
<protein>
    <recommendedName>
        <fullName evidence="6 12">Dihydropteroate synthase</fullName>
        <shortName evidence="12">DHPS</shortName>
        <ecNumber evidence="5 12">2.5.1.15</ecNumber>
    </recommendedName>
    <alternativeName>
        <fullName evidence="11 12">Dihydropteroate pyrophosphorylase</fullName>
    </alternativeName>
</protein>
<dbReference type="InterPro" id="IPR006390">
    <property type="entry name" value="DHP_synth_dom"/>
</dbReference>
<dbReference type="Pfam" id="PF00809">
    <property type="entry name" value="Pterin_bind"/>
    <property type="match status" value="1"/>
</dbReference>
<comment type="cofactor">
    <cofactor evidence="2 12">
        <name>Mg(2+)</name>
        <dbReference type="ChEBI" id="CHEBI:18420"/>
    </cofactor>
</comment>
<evidence type="ECO:0000256" key="2">
    <source>
        <dbReference type="ARBA" id="ARBA00001946"/>
    </source>
</evidence>
<dbReference type="GO" id="GO:0046656">
    <property type="term" value="P:folic acid biosynthetic process"/>
    <property type="evidence" value="ECO:0007669"/>
    <property type="project" value="UniProtKB-KW"/>
</dbReference>
<comment type="function">
    <text evidence="12">Catalyzes the condensation of para-aminobenzoate (pABA) with 6-hydroxymethyl-7,8-dihydropterin diphosphate (DHPt-PP) to form 7,8-dihydropteroate (H2Pte), the immediate precursor of folate derivatives.</text>
</comment>
<evidence type="ECO:0000256" key="12">
    <source>
        <dbReference type="RuleBase" id="RU361205"/>
    </source>
</evidence>
<dbReference type="InterPro" id="IPR045031">
    <property type="entry name" value="DHP_synth-like"/>
</dbReference>
<dbReference type="RefSeq" id="WP_076344428.1">
    <property type="nucleotide sequence ID" value="NZ_CP019082.1"/>
</dbReference>
<dbReference type="OrthoDB" id="9811744at2"/>
<dbReference type="PROSITE" id="PS00793">
    <property type="entry name" value="DHPS_2"/>
    <property type="match status" value="1"/>
</dbReference>
<gene>
    <name evidence="14" type="primary">folP</name>
    <name evidence="14" type="ORF">BSF38_01510</name>
</gene>
<evidence type="ECO:0000256" key="8">
    <source>
        <dbReference type="ARBA" id="ARBA00022723"/>
    </source>
</evidence>
<keyword evidence="10 12" id="KW-0289">Folate biosynthesis</keyword>
<evidence type="ECO:0000256" key="11">
    <source>
        <dbReference type="ARBA" id="ARBA00030193"/>
    </source>
</evidence>
<sequence length="283" mass="30526">MFRRWEARGRLIADGSVPKVMGIVNVTPDSFSDGGRWFSTDAAVAHGLKLVEDGADLLDVGGESTRPGAEIVSIDDELERVVPVIERLARETGVPISIDTTKPEVARQAVLAGASIVNDVSALREPGMVEVVSSTGAAVVLMHMQGTPQTMQDDPRYDDVVAEVRAYLVERIAWCEARGIPRSRIAVDPGIGFGKSFEHNMALLRNLDQFANLNSILLIGISRKGLLKKITGRGMAQRSTSSVVCSLAGCRQGARVVRVHDVGPMVDAIRVWNDVIGWESNDG</sequence>
<comment type="similarity">
    <text evidence="4 12">Belongs to the DHPS family.</text>
</comment>
<dbReference type="PROSITE" id="PS50972">
    <property type="entry name" value="PTERIN_BINDING"/>
    <property type="match status" value="1"/>
</dbReference>
<dbReference type="EC" id="2.5.1.15" evidence="5 12"/>
<evidence type="ECO:0000313" key="15">
    <source>
        <dbReference type="Proteomes" id="UP000186309"/>
    </source>
</evidence>
<dbReference type="GO" id="GO:0046872">
    <property type="term" value="F:metal ion binding"/>
    <property type="evidence" value="ECO:0007669"/>
    <property type="project" value="UniProtKB-KW"/>
</dbReference>
<dbReference type="Gene3D" id="3.20.20.20">
    <property type="entry name" value="Dihydropteroate synthase-like"/>
    <property type="match status" value="1"/>
</dbReference>
<dbReference type="Proteomes" id="UP000186309">
    <property type="component" value="Chromosome"/>
</dbReference>
<dbReference type="PANTHER" id="PTHR20941:SF1">
    <property type="entry name" value="FOLIC ACID SYNTHESIS PROTEIN FOL1"/>
    <property type="match status" value="1"/>
</dbReference>
<dbReference type="CDD" id="cd00739">
    <property type="entry name" value="DHPS"/>
    <property type="match status" value="1"/>
</dbReference>
<dbReference type="GO" id="GO:0046654">
    <property type="term" value="P:tetrahydrofolate biosynthetic process"/>
    <property type="evidence" value="ECO:0007669"/>
    <property type="project" value="UniProtKB-UniPathway"/>
</dbReference>
<dbReference type="InterPro" id="IPR000489">
    <property type="entry name" value="Pterin-binding_dom"/>
</dbReference>
<dbReference type="GO" id="GO:0005829">
    <property type="term" value="C:cytosol"/>
    <property type="evidence" value="ECO:0007669"/>
    <property type="project" value="TreeGrafter"/>
</dbReference>
<evidence type="ECO:0000256" key="3">
    <source>
        <dbReference type="ARBA" id="ARBA00004763"/>
    </source>
</evidence>
<name>A0A1U7CMB3_9BACT</name>
<dbReference type="EMBL" id="CP019082">
    <property type="protein sequence ID" value="APW60048.1"/>
    <property type="molecule type" value="Genomic_DNA"/>
</dbReference>
<evidence type="ECO:0000256" key="9">
    <source>
        <dbReference type="ARBA" id="ARBA00022842"/>
    </source>
</evidence>
<evidence type="ECO:0000259" key="13">
    <source>
        <dbReference type="PROSITE" id="PS50972"/>
    </source>
</evidence>
<comment type="pathway">
    <text evidence="3 12">Cofactor biosynthesis; tetrahydrofolate biosynthesis; 7,8-dihydrofolate from 2-amino-4-hydroxy-6-hydroxymethyl-7,8-dihydropteridine diphosphate and 4-aminobenzoate: step 1/2.</text>
</comment>
<organism evidence="14 15">
    <name type="scientific">Paludisphaera borealis</name>
    <dbReference type="NCBI Taxonomy" id="1387353"/>
    <lineage>
        <taxon>Bacteria</taxon>
        <taxon>Pseudomonadati</taxon>
        <taxon>Planctomycetota</taxon>
        <taxon>Planctomycetia</taxon>
        <taxon>Isosphaerales</taxon>
        <taxon>Isosphaeraceae</taxon>
        <taxon>Paludisphaera</taxon>
    </lineage>
</organism>
<reference evidence="15" key="1">
    <citation type="submission" date="2016-12" db="EMBL/GenBank/DDBJ databases">
        <title>Comparative genomics of four Isosphaeraceae planctomycetes: a common pool of plasmids and glycoside hydrolase genes.</title>
        <authorList>
            <person name="Ivanova A."/>
        </authorList>
    </citation>
    <scope>NUCLEOTIDE SEQUENCE [LARGE SCALE GENOMIC DNA]</scope>
    <source>
        <strain evidence="15">PX4</strain>
    </source>
</reference>
<keyword evidence="8 12" id="KW-0479">Metal-binding</keyword>
<dbReference type="GO" id="GO:0004156">
    <property type="term" value="F:dihydropteroate synthase activity"/>
    <property type="evidence" value="ECO:0007669"/>
    <property type="project" value="UniProtKB-EC"/>
</dbReference>
<evidence type="ECO:0000256" key="1">
    <source>
        <dbReference type="ARBA" id="ARBA00000012"/>
    </source>
</evidence>
<evidence type="ECO:0000313" key="14">
    <source>
        <dbReference type="EMBL" id="APW60048.1"/>
    </source>
</evidence>
<proteinExistence type="inferred from homology"/>
<evidence type="ECO:0000256" key="7">
    <source>
        <dbReference type="ARBA" id="ARBA00022679"/>
    </source>
</evidence>
<keyword evidence="9 12" id="KW-0460">Magnesium</keyword>
<comment type="catalytic activity">
    <reaction evidence="1">
        <text>(7,8-dihydropterin-6-yl)methyl diphosphate + 4-aminobenzoate = 7,8-dihydropteroate + diphosphate</text>
        <dbReference type="Rhea" id="RHEA:19949"/>
        <dbReference type="ChEBI" id="CHEBI:17836"/>
        <dbReference type="ChEBI" id="CHEBI:17839"/>
        <dbReference type="ChEBI" id="CHEBI:33019"/>
        <dbReference type="ChEBI" id="CHEBI:72950"/>
        <dbReference type="EC" id="2.5.1.15"/>
    </reaction>
</comment>
<dbReference type="AlphaFoldDB" id="A0A1U7CMB3"/>
<evidence type="ECO:0000256" key="4">
    <source>
        <dbReference type="ARBA" id="ARBA00009503"/>
    </source>
</evidence>
<dbReference type="UniPathway" id="UPA00077">
    <property type="reaction ID" value="UER00156"/>
</dbReference>
<dbReference type="KEGG" id="pbor:BSF38_01510"/>